<evidence type="ECO:0000313" key="19">
    <source>
        <dbReference type="Proteomes" id="UP000266239"/>
    </source>
</evidence>
<evidence type="ECO:0000313" key="13">
    <source>
        <dbReference type="EMBL" id="RHY91265.1"/>
    </source>
</evidence>
<evidence type="ECO:0000313" key="21">
    <source>
        <dbReference type="Proteomes" id="UP000283543"/>
    </source>
</evidence>
<evidence type="ECO:0000313" key="22">
    <source>
        <dbReference type="Proteomes" id="UP000285712"/>
    </source>
</evidence>
<dbReference type="PANTHER" id="PTHR12300:SF161">
    <property type="entry name" value="RECEPTOR EXPRESSION-ENHANCING PROTEIN"/>
    <property type="match status" value="1"/>
</dbReference>
<dbReference type="Proteomes" id="UP000285712">
    <property type="component" value="Unassembled WGS sequence"/>
</dbReference>
<evidence type="ECO:0000256" key="5">
    <source>
        <dbReference type="ARBA" id="ARBA00023136"/>
    </source>
</evidence>
<dbReference type="Proteomes" id="UP000266239">
    <property type="component" value="Unassembled WGS sequence"/>
</dbReference>
<dbReference type="GO" id="GO:0016020">
    <property type="term" value="C:membrane"/>
    <property type="evidence" value="ECO:0007669"/>
    <property type="project" value="UniProtKB-SubCell"/>
</dbReference>
<dbReference type="EMBL" id="QUTG01003517">
    <property type="protein sequence ID" value="RHY91265.1"/>
    <property type="molecule type" value="Genomic_DNA"/>
</dbReference>
<dbReference type="VEuPathDB" id="FungiDB:H257_10004"/>
<evidence type="ECO:0000313" key="11">
    <source>
        <dbReference type="EMBL" id="RHY55668.1"/>
    </source>
</evidence>
<organism evidence="8 16">
    <name type="scientific">Aphanomyces astaci</name>
    <name type="common">Crayfish plague agent</name>
    <dbReference type="NCBI Taxonomy" id="112090"/>
    <lineage>
        <taxon>Eukaryota</taxon>
        <taxon>Sar</taxon>
        <taxon>Stramenopiles</taxon>
        <taxon>Oomycota</taxon>
        <taxon>Saprolegniomycetes</taxon>
        <taxon>Saprolegniales</taxon>
        <taxon>Verrucalvaceae</taxon>
        <taxon>Aphanomyces</taxon>
    </lineage>
</organism>
<evidence type="ECO:0000313" key="18">
    <source>
        <dbReference type="Proteomes" id="UP000266196"/>
    </source>
</evidence>
<dbReference type="Proteomes" id="UP000283543">
    <property type="component" value="Unassembled WGS sequence"/>
</dbReference>
<comment type="similarity">
    <text evidence="2 6">Belongs to the DP1 family.</text>
</comment>
<evidence type="ECO:0000256" key="3">
    <source>
        <dbReference type="ARBA" id="ARBA00022692"/>
    </source>
</evidence>
<evidence type="ECO:0000256" key="1">
    <source>
        <dbReference type="ARBA" id="ARBA00004141"/>
    </source>
</evidence>
<gene>
    <name evidence="9" type="ORF">DYB25_003946</name>
    <name evidence="15" type="ORF">DYB26_000678</name>
    <name evidence="12" type="ORF">DYB30_008513</name>
    <name evidence="14" type="ORF">DYB31_013845</name>
    <name evidence="11" type="ORF">DYB34_002061</name>
    <name evidence="13" type="ORF">DYB35_003427</name>
    <name evidence="8" type="ORF">DYB36_007133</name>
    <name evidence="10" type="ORF">DYB38_014379</name>
</gene>
<keyword evidence="5 7" id="KW-0472">Membrane</keyword>
<evidence type="ECO:0000313" key="20">
    <source>
        <dbReference type="Proteomes" id="UP000266643"/>
    </source>
</evidence>
<dbReference type="EMBL" id="QUTD01003187">
    <property type="protein sequence ID" value="RHY73793.1"/>
    <property type="molecule type" value="Genomic_DNA"/>
</dbReference>
<dbReference type="Proteomes" id="UP000265427">
    <property type="component" value="Unassembled WGS sequence"/>
</dbReference>
<dbReference type="EMBL" id="QUTA01004568">
    <property type="protein sequence ID" value="RHY19264.1"/>
    <property type="molecule type" value="Genomic_DNA"/>
</dbReference>
<dbReference type="Pfam" id="PF03134">
    <property type="entry name" value="TB2_DP1_HVA22"/>
    <property type="match status" value="1"/>
</dbReference>
<dbReference type="EMBL" id="QUTC01007165">
    <property type="protein sequence ID" value="RHY48827.1"/>
    <property type="molecule type" value="Genomic_DNA"/>
</dbReference>
<evidence type="ECO:0000313" key="9">
    <source>
        <dbReference type="EMBL" id="RHY19264.1"/>
    </source>
</evidence>
<evidence type="ECO:0000313" key="23">
    <source>
        <dbReference type="Proteomes" id="UP000286510"/>
    </source>
</evidence>
<evidence type="ECO:0000313" key="17">
    <source>
        <dbReference type="Proteomes" id="UP000265716"/>
    </source>
</evidence>
<dbReference type="EMBL" id="QUTE01017492">
    <property type="protein sequence ID" value="RHY92851.1"/>
    <property type="molecule type" value="Genomic_DNA"/>
</dbReference>
<feature type="transmembrane region" description="Helical" evidence="7">
    <location>
        <begin position="43"/>
        <end position="74"/>
    </location>
</feature>
<evidence type="ECO:0000313" key="16">
    <source>
        <dbReference type="Proteomes" id="UP000265427"/>
    </source>
</evidence>
<evidence type="ECO:0000256" key="7">
    <source>
        <dbReference type="SAM" id="Phobius"/>
    </source>
</evidence>
<dbReference type="EMBL" id="QUSZ01007495">
    <property type="protein sequence ID" value="RHY02432.1"/>
    <property type="molecule type" value="Genomic_DNA"/>
</dbReference>
<feature type="transmembrane region" description="Helical" evidence="7">
    <location>
        <begin position="94"/>
        <end position="110"/>
    </location>
</feature>
<dbReference type="Proteomes" id="UP000266643">
    <property type="component" value="Unassembled WGS sequence"/>
</dbReference>
<keyword evidence="3 7" id="KW-0812">Transmembrane</keyword>
<accession>A0A397A4B6</accession>
<evidence type="ECO:0000256" key="4">
    <source>
        <dbReference type="ARBA" id="ARBA00022989"/>
    </source>
</evidence>
<dbReference type="AlphaFoldDB" id="A0A397A4B6"/>
<dbReference type="Proteomes" id="UP000266196">
    <property type="component" value="Unassembled WGS sequence"/>
</dbReference>
<comment type="subcellular location">
    <subcellularLocation>
        <location evidence="1 6">Membrane</location>
        <topology evidence="1 6">Multi-pass membrane protein</topology>
    </subcellularLocation>
</comment>
<evidence type="ECO:0000313" key="14">
    <source>
        <dbReference type="EMBL" id="RHY92851.1"/>
    </source>
</evidence>
<proteinExistence type="inferred from homology"/>
<dbReference type="EMBL" id="QUTF01012319">
    <property type="protein sequence ID" value="RHZ24252.1"/>
    <property type="molecule type" value="Genomic_DNA"/>
</dbReference>
<keyword evidence="4 7" id="KW-1133">Transmembrane helix</keyword>
<evidence type="ECO:0000256" key="6">
    <source>
        <dbReference type="RuleBase" id="RU362006"/>
    </source>
</evidence>
<name>A0A397A4B6_APHAT</name>
<dbReference type="Proteomes" id="UP000286510">
    <property type="component" value="Unassembled WGS sequence"/>
</dbReference>
<dbReference type="Proteomes" id="UP000265716">
    <property type="component" value="Unassembled WGS sequence"/>
</dbReference>
<dbReference type="EMBL" id="QUTB01005406">
    <property type="protein sequence ID" value="RHY55668.1"/>
    <property type="molecule type" value="Genomic_DNA"/>
</dbReference>
<comment type="caution">
    <text evidence="8">The sequence shown here is derived from an EMBL/GenBank/DDBJ whole genome shotgun (WGS) entry which is preliminary data.</text>
</comment>
<feature type="transmembrane region" description="Helical" evidence="7">
    <location>
        <begin position="122"/>
        <end position="140"/>
    </location>
</feature>
<evidence type="ECO:0000313" key="12">
    <source>
        <dbReference type="EMBL" id="RHY73793.1"/>
    </source>
</evidence>
<evidence type="ECO:0000313" key="15">
    <source>
        <dbReference type="EMBL" id="RHZ24252.1"/>
    </source>
</evidence>
<sequence>MSVERRPPMEFVEAIHARLREELDSLNIPLLDSLEEQTGVDKVVLLGLVSVVLSMVLVGGAGAGIVCTTVSFAYPGYASFRVLQKPAVIRAGEVRLWLMFWIVFACVKLVEVFADKALASRVPYYHILKMCAILALFVPSTKRATSFYTRFLVPFVKPNETDVDKLVRETQFEMDRVAAKIYNTDGFQGVLKLFKSKPE</sequence>
<evidence type="ECO:0000256" key="2">
    <source>
        <dbReference type="ARBA" id="ARBA00008573"/>
    </source>
</evidence>
<evidence type="ECO:0000313" key="8">
    <source>
        <dbReference type="EMBL" id="RHY02432.1"/>
    </source>
</evidence>
<evidence type="ECO:0008006" key="24">
    <source>
        <dbReference type="Google" id="ProtNLM"/>
    </source>
</evidence>
<dbReference type="InterPro" id="IPR004345">
    <property type="entry name" value="TB2_DP1_HVA22"/>
</dbReference>
<dbReference type="PANTHER" id="PTHR12300">
    <property type="entry name" value="HVA22-LIKE PROTEINS"/>
    <property type="match status" value="1"/>
</dbReference>
<reference evidence="16 17" key="1">
    <citation type="submission" date="2018-08" db="EMBL/GenBank/DDBJ databases">
        <title>Aphanomyces genome sequencing and annotation.</title>
        <authorList>
            <person name="Minardi D."/>
            <person name="Oidtmann B."/>
            <person name="Van Der Giezen M."/>
            <person name="Studholme D.J."/>
        </authorList>
    </citation>
    <scope>NUCLEOTIDE SEQUENCE [LARGE SCALE GENOMIC DNA]</scope>
    <source>
        <strain evidence="14 18">197901</strain>
        <strain evidence="12 20">D2</strain>
        <strain evidence="15 23">FDL457</strain>
        <strain evidence="8 16">Kv</strain>
        <strain evidence="10 17">SA</strain>
        <strain evidence="11 21">Si</strain>
        <strain evidence="13 22">Sv</strain>
        <strain evidence="9 19">Yx</strain>
    </source>
</reference>
<evidence type="ECO:0000313" key="10">
    <source>
        <dbReference type="EMBL" id="RHY48827.1"/>
    </source>
</evidence>
<protein>
    <recommendedName>
        <fullName evidence="24">Receptor expression-enhancing protein</fullName>
    </recommendedName>
</protein>